<keyword evidence="3" id="KW-1185">Reference proteome</keyword>
<proteinExistence type="predicted"/>
<dbReference type="Gene3D" id="3.40.50.1980">
    <property type="entry name" value="Nitrogenase molybdenum iron protein domain"/>
    <property type="match status" value="2"/>
</dbReference>
<evidence type="ECO:0000313" key="3">
    <source>
        <dbReference type="Proteomes" id="UP000215196"/>
    </source>
</evidence>
<dbReference type="SUPFAM" id="SSF53807">
    <property type="entry name" value="Helical backbone' metal receptor"/>
    <property type="match status" value="1"/>
</dbReference>
<dbReference type="KEGG" id="ctak:4412677_00814"/>
<evidence type="ECO:0000259" key="1">
    <source>
        <dbReference type="PROSITE" id="PS50983"/>
    </source>
</evidence>
<organism evidence="2 3">
    <name type="scientific">Chryseobacterium taklimakanense</name>
    <dbReference type="NCBI Taxonomy" id="536441"/>
    <lineage>
        <taxon>Bacteria</taxon>
        <taxon>Pseudomonadati</taxon>
        <taxon>Bacteroidota</taxon>
        <taxon>Flavobacteriia</taxon>
        <taxon>Flavobacteriales</taxon>
        <taxon>Weeksellaceae</taxon>
        <taxon>Chryseobacterium group</taxon>
        <taxon>Chryseobacterium</taxon>
    </lineage>
</organism>
<dbReference type="Proteomes" id="UP000215196">
    <property type="component" value="Chromosome 1"/>
</dbReference>
<dbReference type="AlphaFoldDB" id="A0A239X2U8"/>
<dbReference type="PROSITE" id="PS51257">
    <property type="entry name" value="PROKAR_LIPOPROTEIN"/>
    <property type="match status" value="1"/>
</dbReference>
<gene>
    <name evidence="2" type="ORF">SAMEA4412677_00814</name>
</gene>
<dbReference type="PROSITE" id="PS50983">
    <property type="entry name" value="FE_B12_PBP"/>
    <property type="match status" value="1"/>
</dbReference>
<dbReference type="RefSeq" id="WP_095070619.1">
    <property type="nucleotide sequence ID" value="NZ_LT906465.1"/>
</dbReference>
<dbReference type="InterPro" id="IPR050902">
    <property type="entry name" value="ABC_Transporter_SBP"/>
</dbReference>
<accession>A0A239X2U8</accession>
<protein>
    <submittedName>
        <fullName evidence="2">Corrinoid ABC transporter substrate-binding protein</fullName>
    </submittedName>
</protein>
<dbReference type="Pfam" id="PF01497">
    <property type="entry name" value="Peripla_BP_2"/>
    <property type="match status" value="1"/>
</dbReference>
<dbReference type="PANTHER" id="PTHR30535">
    <property type="entry name" value="VITAMIN B12-BINDING PROTEIN"/>
    <property type="match status" value="1"/>
</dbReference>
<feature type="domain" description="Fe/B12 periplasmic-binding" evidence="1">
    <location>
        <begin position="64"/>
        <end position="335"/>
    </location>
</feature>
<dbReference type="InterPro" id="IPR002491">
    <property type="entry name" value="ABC_transptr_periplasmic_BD"/>
</dbReference>
<name>A0A239X2U8_9FLAO</name>
<evidence type="ECO:0000313" key="2">
    <source>
        <dbReference type="EMBL" id="SNV40720.1"/>
    </source>
</evidence>
<dbReference type="PANTHER" id="PTHR30535:SF34">
    <property type="entry name" value="MOLYBDATE-BINDING PROTEIN MOLA"/>
    <property type="match status" value="1"/>
</dbReference>
<dbReference type="GO" id="GO:0071281">
    <property type="term" value="P:cellular response to iron ion"/>
    <property type="evidence" value="ECO:0007669"/>
    <property type="project" value="TreeGrafter"/>
</dbReference>
<dbReference type="EMBL" id="LT906465">
    <property type="protein sequence ID" value="SNV40720.1"/>
    <property type="molecule type" value="Genomic_DNA"/>
</dbReference>
<reference evidence="2 3" key="1">
    <citation type="submission" date="2017-06" db="EMBL/GenBank/DDBJ databases">
        <authorList>
            <consortium name="Pathogen Informatics"/>
        </authorList>
    </citation>
    <scope>NUCLEOTIDE SEQUENCE [LARGE SCALE GENOMIC DNA]</scope>
    <source>
        <strain evidence="2 3">NCTC13490</strain>
    </source>
</reference>
<sequence>MKAKIFSLLLIFLLFSCKKETYTFNTDWQKISERVQFRESGESLELKSGKFSYKIPHSKLPMKKIVLLNASLVGYFTELGREDRIAGVSSPEYIYSDKVLDLIKEGKIADVGSEQKYNVEKIVALKPDAVITNHIASFENTYDLLKKNGIEVFFLDEYLEQNPLVKSKYLLLFGKLFGMDKASVVRFNEIKSSYDSLKALTSKINEKPLVLANEIYGSQWYMPGGKTQLARLLKDAGGEYILKDNTEDKAVPMSFEEVYVKAKNARFWVNAGNHSTKKSLLMMNPGYQKLDVFNGGKIYSISGREKGSANDFFESGVVRSDLVLKDYIRIFHPQLLPDYQLRYLKELK</sequence>